<evidence type="ECO:0000256" key="11">
    <source>
        <dbReference type="ARBA" id="ARBA00023157"/>
    </source>
</evidence>
<organism evidence="15 16">
    <name type="scientific">Pelobates cultripes</name>
    <name type="common">Western spadefoot toad</name>
    <dbReference type="NCBI Taxonomy" id="61616"/>
    <lineage>
        <taxon>Eukaryota</taxon>
        <taxon>Metazoa</taxon>
        <taxon>Chordata</taxon>
        <taxon>Craniata</taxon>
        <taxon>Vertebrata</taxon>
        <taxon>Euteleostomi</taxon>
        <taxon>Amphibia</taxon>
        <taxon>Batrachia</taxon>
        <taxon>Anura</taxon>
        <taxon>Pelobatoidea</taxon>
        <taxon>Pelobatidae</taxon>
        <taxon>Pelobates</taxon>
    </lineage>
</organism>
<dbReference type="Proteomes" id="UP001295444">
    <property type="component" value="Chromosome 09"/>
</dbReference>
<dbReference type="SMART" id="SM00131">
    <property type="entry name" value="KU"/>
    <property type="match status" value="2"/>
</dbReference>
<dbReference type="PANTHER" id="PTHR46676:SF1">
    <property type="entry name" value="PROTEIN AMBP"/>
    <property type="match status" value="1"/>
</dbReference>
<keyword evidence="7 13" id="KW-0732">Signal</keyword>
<evidence type="ECO:0000313" key="16">
    <source>
        <dbReference type="Proteomes" id="UP001295444"/>
    </source>
</evidence>
<dbReference type="Pfam" id="PF00014">
    <property type="entry name" value="Kunitz_BPTI"/>
    <property type="match status" value="2"/>
</dbReference>
<keyword evidence="10" id="KW-0157">Chromophore</keyword>
<evidence type="ECO:0000259" key="14">
    <source>
        <dbReference type="PROSITE" id="PS50279"/>
    </source>
</evidence>
<feature type="domain" description="BPTI/Kunitz inhibitor" evidence="14">
    <location>
        <begin position="232"/>
        <end position="282"/>
    </location>
</feature>
<evidence type="ECO:0000256" key="2">
    <source>
        <dbReference type="ARBA" id="ARBA00008238"/>
    </source>
</evidence>
<feature type="signal peptide" evidence="13">
    <location>
        <begin position="1"/>
        <end position="17"/>
    </location>
</feature>
<dbReference type="InterPro" id="IPR002968">
    <property type="entry name" value="A1-microglobln"/>
</dbReference>
<dbReference type="FunFam" id="4.10.410.10:FF:000010">
    <property type="entry name" value="Alpha1-microglobulin/bikunin (AMBP)"/>
    <property type="match status" value="1"/>
</dbReference>
<dbReference type="InterPro" id="IPR000566">
    <property type="entry name" value="Lipocln_cytosolic_FA-bd_dom"/>
</dbReference>
<keyword evidence="6" id="KW-0646">Protease inhibitor</keyword>
<keyword evidence="5" id="KW-0165">Cleavage on pair of basic residues</keyword>
<feature type="domain" description="BPTI/Kunitz inhibitor" evidence="14">
    <location>
        <begin position="288"/>
        <end position="338"/>
    </location>
</feature>
<sequence>MQWAIILLSALLGLGACNPVQPEETIPVKENFELQKIYGKWYDIAIASTSSWLQKYKDKYYMGTLILSEGDTDEGVQTVSTHMRRGTCTQHTGVYKKTDRPGKFNYEIPSKGWHFENYVVFTNYDEYAIMLTMKTKSSETKKTVKLYGRTPEVRQSLIEEFRQFALEQGIPEDSIFTVINNGTVRFGECTPGDLEVTPRRARRDILPQGILPQEEEGSGDNTPIIKNNGDSCRLAVERGPCLGSHLNYFYNSSSMACEMFTYGGCLGNSNNFGSEKECLQRCRTEAACRLPIVTGSCKQSQTLWAFDAAQGKCITFTYGGCRGNGNKFYTEKECKEYCGVTGNGDDDILS</sequence>
<dbReference type="Gene3D" id="4.10.410.10">
    <property type="entry name" value="Pancreatic trypsin inhibitor Kunitz domain"/>
    <property type="match status" value="2"/>
</dbReference>
<dbReference type="CDD" id="cd22597">
    <property type="entry name" value="Kunitz_bikunin_2-like"/>
    <property type="match status" value="1"/>
</dbReference>
<comment type="similarity">
    <text evidence="2">In the N-terminal section; belongs to the calycin superfamily. Lipocalin family.</text>
</comment>
<evidence type="ECO:0000256" key="7">
    <source>
        <dbReference type="ARBA" id="ARBA00022729"/>
    </source>
</evidence>
<keyword evidence="8" id="KW-0677">Repeat</keyword>
<dbReference type="EMBL" id="OW240920">
    <property type="protein sequence ID" value="CAH2316903.1"/>
    <property type="molecule type" value="Genomic_DNA"/>
</dbReference>
<keyword evidence="16" id="KW-1185">Reference proteome</keyword>
<evidence type="ECO:0000256" key="5">
    <source>
        <dbReference type="ARBA" id="ARBA00022685"/>
    </source>
</evidence>
<comment type="subcellular location">
    <subcellularLocation>
        <location evidence="1">Secreted</location>
    </subcellularLocation>
</comment>
<dbReference type="PANTHER" id="PTHR46676">
    <property type="entry name" value="PROTEIN AMBP"/>
    <property type="match status" value="1"/>
</dbReference>
<gene>
    <name evidence="15" type="ORF">PECUL_23A019809</name>
</gene>
<dbReference type="PROSITE" id="PS00280">
    <property type="entry name" value="BPTI_KUNITZ_1"/>
    <property type="match status" value="2"/>
</dbReference>
<evidence type="ECO:0000256" key="12">
    <source>
        <dbReference type="ARBA" id="ARBA00023180"/>
    </source>
</evidence>
<dbReference type="CDD" id="cd22596">
    <property type="entry name" value="Kunitz_bikunin_1-like"/>
    <property type="match status" value="1"/>
</dbReference>
<proteinExistence type="inferred from homology"/>
<protein>
    <recommendedName>
        <fullName evidence="3">Protein AMBP</fullName>
    </recommendedName>
</protein>
<dbReference type="GO" id="GO:0005576">
    <property type="term" value="C:extracellular region"/>
    <property type="evidence" value="ECO:0007669"/>
    <property type="project" value="UniProtKB-SubCell"/>
</dbReference>
<dbReference type="GO" id="GO:0004867">
    <property type="term" value="F:serine-type endopeptidase inhibitor activity"/>
    <property type="evidence" value="ECO:0007669"/>
    <property type="project" value="UniProtKB-KW"/>
</dbReference>
<accession>A0AAD1T586</accession>
<dbReference type="PRINTS" id="PR01215">
    <property type="entry name" value="A1MCGLOBULIN"/>
</dbReference>
<feature type="chain" id="PRO_5042061428" description="Protein AMBP" evidence="13">
    <location>
        <begin position="18"/>
        <end position="350"/>
    </location>
</feature>
<keyword evidence="4" id="KW-0964">Secreted</keyword>
<name>A0AAD1T586_PELCU</name>
<evidence type="ECO:0000256" key="13">
    <source>
        <dbReference type="SAM" id="SignalP"/>
    </source>
</evidence>
<evidence type="ECO:0000256" key="8">
    <source>
        <dbReference type="ARBA" id="ARBA00022737"/>
    </source>
</evidence>
<dbReference type="InterPro" id="IPR020901">
    <property type="entry name" value="Prtase_inh_Kunz-CS"/>
</dbReference>
<dbReference type="Pfam" id="PF00061">
    <property type="entry name" value="Lipocalin"/>
    <property type="match status" value="1"/>
</dbReference>
<evidence type="ECO:0000256" key="1">
    <source>
        <dbReference type="ARBA" id="ARBA00004613"/>
    </source>
</evidence>
<dbReference type="InterPro" id="IPR036880">
    <property type="entry name" value="Kunitz_BPTI_sf"/>
</dbReference>
<evidence type="ECO:0000256" key="9">
    <source>
        <dbReference type="ARBA" id="ARBA00022900"/>
    </source>
</evidence>
<reference evidence="15" key="1">
    <citation type="submission" date="2022-03" db="EMBL/GenBank/DDBJ databases">
        <authorList>
            <person name="Alioto T."/>
            <person name="Alioto T."/>
            <person name="Gomez Garrido J."/>
        </authorList>
    </citation>
    <scope>NUCLEOTIDE SEQUENCE</scope>
</reference>
<dbReference type="AlphaFoldDB" id="A0AAD1T586"/>
<dbReference type="SUPFAM" id="SSF50814">
    <property type="entry name" value="Lipocalins"/>
    <property type="match status" value="1"/>
</dbReference>
<dbReference type="Gene3D" id="2.40.128.20">
    <property type="match status" value="1"/>
</dbReference>
<evidence type="ECO:0000256" key="4">
    <source>
        <dbReference type="ARBA" id="ARBA00022525"/>
    </source>
</evidence>
<evidence type="ECO:0000256" key="3">
    <source>
        <dbReference type="ARBA" id="ARBA00018905"/>
    </source>
</evidence>
<dbReference type="InterPro" id="IPR012674">
    <property type="entry name" value="Calycin"/>
</dbReference>
<keyword evidence="9" id="KW-0722">Serine protease inhibitor</keyword>
<dbReference type="PROSITE" id="PS50279">
    <property type="entry name" value="BPTI_KUNITZ_2"/>
    <property type="match status" value="2"/>
</dbReference>
<dbReference type="SUPFAM" id="SSF57362">
    <property type="entry name" value="BPTI-like"/>
    <property type="match status" value="2"/>
</dbReference>
<dbReference type="PRINTS" id="PR00179">
    <property type="entry name" value="LIPOCALIN"/>
</dbReference>
<keyword evidence="12" id="KW-0325">Glycoprotein</keyword>
<evidence type="ECO:0000256" key="10">
    <source>
        <dbReference type="ARBA" id="ARBA00022991"/>
    </source>
</evidence>
<evidence type="ECO:0000256" key="6">
    <source>
        <dbReference type="ARBA" id="ARBA00022690"/>
    </source>
</evidence>
<keyword evidence="11" id="KW-1015">Disulfide bond</keyword>
<dbReference type="InterPro" id="IPR002223">
    <property type="entry name" value="Kunitz_BPTI"/>
</dbReference>
<evidence type="ECO:0000313" key="15">
    <source>
        <dbReference type="EMBL" id="CAH2316903.1"/>
    </source>
</evidence>
<dbReference type="PRINTS" id="PR00759">
    <property type="entry name" value="BASICPTASE"/>
</dbReference>
<dbReference type="InterPro" id="IPR029856">
    <property type="entry name" value="AMBP"/>
</dbReference>